<dbReference type="Gene3D" id="3.90.340.10">
    <property type="entry name" value="Nitric Oxide Synthase, Chain A, domain 1"/>
    <property type="match status" value="1"/>
</dbReference>
<evidence type="ECO:0000256" key="5">
    <source>
        <dbReference type="SAM" id="MobiDB-lite"/>
    </source>
</evidence>
<keyword evidence="3" id="KW-0560">Oxidoreductase</keyword>
<keyword evidence="2" id="KW-0479">Metal-binding</keyword>
<evidence type="ECO:0000313" key="7">
    <source>
        <dbReference type="EMBL" id="PPK66833.1"/>
    </source>
</evidence>
<sequence length="448" mass="49326">MLQRVPVRFSRVTGQIWTLPRALDRPTTPSPGVADPDEAAEFLELFHAEHPDAGPAAPRVAWARAEIELTGTYQHTSAELAFGARVAWRNSARCIGRLYWQSLRVRDLRAVHTAAAVADQCARHLRLAGNDGRIRPMITVFAPDAPGRPGPRIWNEQLIRYAGYADGPDGRVLGDPRYTGFTAALRELGWRPPARRSPFDVLPLVVSAPGEPPRLFDLPPDAVLEVPLRHPDHPWFAELDLRWHAVPAISSMRLRIGGVDYPAAPFNGWYLGTEIGARNLADHDRYDLLPVVARGLGLDTSRAASLWRDRALVELNVAVLHSYAAAGVAISDHHTESERFLKHVEREERAGRRCPADWSWIVPPMSGSLTGVFHRYYDTEPLRPEFISDDDAVRTALHGTPPPLPGGAGSAPPVWSFLRGAGTATEPAVPAARYPDRVPDQSKGTQSS</sequence>
<dbReference type="Gene3D" id="3.90.440.10">
    <property type="entry name" value="Nitric Oxide Synthase,Heme Domain,Chain A domain 2"/>
    <property type="match status" value="1"/>
</dbReference>
<gene>
    <name evidence="7" type="ORF">CLV40_109218</name>
</gene>
<keyword evidence="1" id="KW-0349">Heme</keyword>
<dbReference type="Pfam" id="PF02898">
    <property type="entry name" value="NO_synthase"/>
    <property type="match status" value="1"/>
</dbReference>
<dbReference type="EMBL" id="PTIX01000009">
    <property type="protein sequence ID" value="PPK66833.1"/>
    <property type="molecule type" value="Genomic_DNA"/>
</dbReference>
<reference evidence="7 8" key="1">
    <citation type="submission" date="2018-02" db="EMBL/GenBank/DDBJ databases">
        <title>Genomic Encyclopedia of Archaeal and Bacterial Type Strains, Phase II (KMG-II): from individual species to whole genera.</title>
        <authorList>
            <person name="Goeker M."/>
        </authorList>
    </citation>
    <scope>NUCLEOTIDE SEQUENCE [LARGE SCALE GENOMIC DNA]</scope>
    <source>
        <strain evidence="7 8">YU 961-1</strain>
    </source>
</reference>
<dbReference type="GO" id="GO:0006809">
    <property type="term" value="P:nitric oxide biosynthetic process"/>
    <property type="evidence" value="ECO:0007669"/>
    <property type="project" value="InterPro"/>
</dbReference>
<evidence type="ECO:0000313" key="8">
    <source>
        <dbReference type="Proteomes" id="UP000239203"/>
    </source>
</evidence>
<dbReference type="GO" id="GO:0046872">
    <property type="term" value="F:metal ion binding"/>
    <property type="evidence" value="ECO:0007669"/>
    <property type="project" value="UniProtKB-KW"/>
</dbReference>
<evidence type="ECO:0000256" key="4">
    <source>
        <dbReference type="ARBA" id="ARBA00023004"/>
    </source>
</evidence>
<accession>A0A2S6GNU1</accession>
<evidence type="ECO:0000256" key="2">
    <source>
        <dbReference type="ARBA" id="ARBA00022723"/>
    </source>
</evidence>
<feature type="region of interest" description="Disordered" evidence="5">
    <location>
        <begin position="399"/>
        <end position="448"/>
    </location>
</feature>
<proteinExistence type="predicted"/>
<dbReference type="PROSITE" id="PS60001">
    <property type="entry name" value="NOS"/>
    <property type="match status" value="1"/>
</dbReference>
<dbReference type="InterPro" id="IPR050607">
    <property type="entry name" value="NOS"/>
</dbReference>
<evidence type="ECO:0000259" key="6">
    <source>
        <dbReference type="PROSITE" id="PS60001"/>
    </source>
</evidence>
<evidence type="ECO:0000256" key="3">
    <source>
        <dbReference type="ARBA" id="ARBA00023002"/>
    </source>
</evidence>
<keyword evidence="4" id="KW-0408">Iron</keyword>
<dbReference type="InterPro" id="IPR044943">
    <property type="entry name" value="NOS_dom_1"/>
</dbReference>
<dbReference type="AlphaFoldDB" id="A0A2S6GNU1"/>
<dbReference type="PANTHER" id="PTHR43410:SF1">
    <property type="entry name" value="NITRIC OXIDE SYNTHASE"/>
    <property type="match status" value="1"/>
</dbReference>
<keyword evidence="8" id="KW-1185">Reference proteome</keyword>
<dbReference type="Proteomes" id="UP000239203">
    <property type="component" value="Unassembled WGS sequence"/>
</dbReference>
<comment type="caution">
    <text evidence="7">The sequence shown here is derived from an EMBL/GenBank/DDBJ whole genome shotgun (WGS) entry which is preliminary data.</text>
</comment>
<dbReference type="InterPro" id="IPR044944">
    <property type="entry name" value="NOS_dom_3"/>
</dbReference>
<dbReference type="SUPFAM" id="SSF56512">
    <property type="entry name" value="Nitric oxide (NO) synthase oxygenase domain"/>
    <property type="match status" value="1"/>
</dbReference>
<organism evidence="7 8">
    <name type="scientific">Actinokineospora auranticolor</name>
    <dbReference type="NCBI Taxonomy" id="155976"/>
    <lineage>
        <taxon>Bacteria</taxon>
        <taxon>Bacillati</taxon>
        <taxon>Actinomycetota</taxon>
        <taxon>Actinomycetes</taxon>
        <taxon>Pseudonocardiales</taxon>
        <taxon>Pseudonocardiaceae</taxon>
        <taxon>Actinokineospora</taxon>
    </lineage>
</organism>
<dbReference type="InterPro" id="IPR004030">
    <property type="entry name" value="NOS_N"/>
</dbReference>
<dbReference type="GO" id="GO:0004517">
    <property type="term" value="F:nitric-oxide synthase activity"/>
    <property type="evidence" value="ECO:0007669"/>
    <property type="project" value="InterPro"/>
</dbReference>
<name>A0A2S6GNU1_9PSEU</name>
<protein>
    <submittedName>
        <fullName evidence="7">Nitric-oxide synthase</fullName>
    </submittedName>
</protein>
<evidence type="ECO:0000256" key="1">
    <source>
        <dbReference type="ARBA" id="ARBA00022617"/>
    </source>
</evidence>
<dbReference type="InterPro" id="IPR036119">
    <property type="entry name" value="NOS_N_sf"/>
</dbReference>
<dbReference type="CDD" id="cd00575">
    <property type="entry name" value="NOS_oxygenase"/>
    <property type="match status" value="1"/>
</dbReference>
<dbReference type="InterPro" id="IPR044940">
    <property type="entry name" value="NOS_dom_2"/>
</dbReference>
<dbReference type="Gene3D" id="3.90.1230.10">
    <property type="entry name" value="Nitric Oxide Synthase, Chain A, domain 3"/>
    <property type="match status" value="1"/>
</dbReference>
<dbReference type="PANTHER" id="PTHR43410">
    <property type="entry name" value="NITRIC OXIDE SYNTHASE OXYGENASE"/>
    <property type="match status" value="1"/>
</dbReference>
<feature type="domain" description="Nitric oxide synthase (NOS)" evidence="6">
    <location>
        <begin position="93"/>
        <end position="100"/>
    </location>
</feature>